<dbReference type="PIRSF" id="PIRSF006594">
    <property type="entry name" value="UCP006594"/>
    <property type="match status" value="1"/>
</dbReference>
<organism evidence="2 3">
    <name type="scientific">Pectinatus brassicae</name>
    <dbReference type="NCBI Taxonomy" id="862415"/>
    <lineage>
        <taxon>Bacteria</taxon>
        <taxon>Bacillati</taxon>
        <taxon>Bacillota</taxon>
        <taxon>Negativicutes</taxon>
        <taxon>Selenomonadales</taxon>
        <taxon>Selenomonadaceae</taxon>
        <taxon>Pectinatus</taxon>
    </lineage>
</organism>
<gene>
    <name evidence="2" type="ORF">HNR32_000663</name>
</gene>
<accession>A0A840UEJ7</accession>
<evidence type="ECO:0000313" key="2">
    <source>
        <dbReference type="EMBL" id="MBB5335536.1"/>
    </source>
</evidence>
<reference evidence="2 3" key="1">
    <citation type="submission" date="2020-08" db="EMBL/GenBank/DDBJ databases">
        <title>Genomic Encyclopedia of Type Strains, Phase IV (KMG-IV): sequencing the most valuable type-strain genomes for metagenomic binning, comparative biology and taxonomic classification.</title>
        <authorList>
            <person name="Goeker M."/>
        </authorList>
    </citation>
    <scope>NUCLEOTIDE SEQUENCE [LARGE SCALE GENOMIC DNA]</scope>
    <source>
        <strain evidence="2 3">DSM 24661</strain>
    </source>
</reference>
<evidence type="ECO:0000256" key="1">
    <source>
        <dbReference type="SAM" id="Phobius"/>
    </source>
</evidence>
<sequence length="253" mass="28495">MKENTNRLLPLLMFLSIITVFIVVGAVWKVSYLGLREMAVGLPTFFLGICVLVIAMMTLSLLNTVLVISPLARFSFGHKYIYKIVNMLFPLIVFWGKCLHVSRRSIERSFVSLNNKLIKYRHIKVKPDELLVLSPHCLQLASCKYKITYDVNNCHKCGGCSVGEMLKMAEQTGFHFHVVTGGTLARKLVKELHPKLILAIACERDLASGIQDVYPLPAVGVLNIRPNGPCYNTTVDLTEVKEAINKYIKNEDR</sequence>
<evidence type="ECO:0008006" key="4">
    <source>
        <dbReference type="Google" id="ProtNLM"/>
    </source>
</evidence>
<proteinExistence type="predicted"/>
<keyword evidence="3" id="KW-1185">Reference proteome</keyword>
<dbReference type="RefSeq" id="WP_231038042.1">
    <property type="nucleotide sequence ID" value="NZ_JACHFH010000006.1"/>
</dbReference>
<comment type="caution">
    <text evidence="2">The sequence shown here is derived from an EMBL/GenBank/DDBJ whole genome shotgun (WGS) entry which is preliminary data.</text>
</comment>
<name>A0A840UEJ7_9FIRM</name>
<keyword evidence="1" id="KW-0472">Membrane</keyword>
<keyword evidence="1" id="KW-0812">Transmembrane</keyword>
<keyword evidence="1" id="KW-1133">Transmembrane helix</keyword>
<evidence type="ECO:0000313" key="3">
    <source>
        <dbReference type="Proteomes" id="UP000559117"/>
    </source>
</evidence>
<dbReference type="PANTHER" id="PTHR43801:SF1">
    <property type="entry name" value="POLYPRENYL SYNTHETASE"/>
    <property type="match status" value="1"/>
</dbReference>
<dbReference type="Proteomes" id="UP000559117">
    <property type="component" value="Unassembled WGS sequence"/>
</dbReference>
<dbReference type="AlphaFoldDB" id="A0A840UEJ7"/>
<feature type="transmembrane region" description="Helical" evidence="1">
    <location>
        <begin position="80"/>
        <end position="96"/>
    </location>
</feature>
<dbReference type="Pfam" id="PF01976">
    <property type="entry name" value="DUF116"/>
    <property type="match status" value="1"/>
</dbReference>
<feature type="transmembrane region" description="Helical" evidence="1">
    <location>
        <begin position="12"/>
        <end position="33"/>
    </location>
</feature>
<protein>
    <recommendedName>
        <fullName evidence="4">DUF116 domain-containing protein</fullName>
    </recommendedName>
</protein>
<dbReference type="InterPro" id="IPR002829">
    <property type="entry name" value="DUF116"/>
</dbReference>
<dbReference type="EMBL" id="JACHFH010000006">
    <property type="protein sequence ID" value="MBB5335536.1"/>
    <property type="molecule type" value="Genomic_DNA"/>
</dbReference>
<feature type="transmembrane region" description="Helical" evidence="1">
    <location>
        <begin position="45"/>
        <end position="68"/>
    </location>
</feature>
<dbReference type="PANTHER" id="PTHR43801">
    <property type="entry name" value="NUCLEOTIDE-BINDING PROTEIN-RELATED"/>
    <property type="match status" value="1"/>
</dbReference>